<feature type="active site" description="Electrophile" evidence="7">
    <location>
        <position position="85"/>
    </location>
</feature>
<feature type="binding site" evidence="7">
    <location>
        <begin position="7"/>
        <end position="9"/>
    </location>
    <ligand>
        <name>substrate</name>
    </ligand>
</feature>
<dbReference type="GO" id="GO:0046166">
    <property type="term" value="P:glyceraldehyde-3-phosphate biosynthetic process"/>
    <property type="evidence" value="ECO:0007669"/>
    <property type="project" value="TreeGrafter"/>
</dbReference>
<dbReference type="GO" id="GO:0004807">
    <property type="term" value="F:triose-phosphate isomerase activity"/>
    <property type="evidence" value="ECO:0007669"/>
    <property type="project" value="UniProtKB-UniRule"/>
</dbReference>
<dbReference type="HAMAP" id="MF_00147_B">
    <property type="entry name" value="TIM_B"/>
    <property type="match status" value="1"/>
</dbReference>
<keyword evidence="6 7" id="KW-0413">Isomerase</keyword>
<evidence type="ECO:0000256" key="7">
    <source>
        <dbReference type="HAMAP-Rule" id="MF_00147"/>
    </source>
</evidence>
<dbReference type="SUPFAM" id="SSF51351">
    <property type="entry name" value="Triosephosphate isomerase (TIM)"/>
    <property type="match status" value="1"/>
</dbReference>
<dbReference type="InterPro" id="IPR035990">
    <property type="entry name" value="TIM_sf"/>
</dbReference>
<comment type="subunit">
    <text evidence="7 8">Homodimer.</text>
</comment>
<feature type="binding site" evidence="7">
    <location>
        <begin position="217"/>
        <end position="218"/>
    </location>
    <ligand>
        <name>substrate</name>
    </ligand>
</feature>
<evidence type="ECO:0000256" key="2">
    <source>
        <dbReference type="ARBA" id="ARBA00007422"/>
    </source>
</evidence>
<dbReference type="GO" id="GO:0019563">
    <property type="term" value="P:glycerol catabolic process"/>
    <property type="evidence" value="ECO:0007669"/>
    <property type="project" value="TreeGrafter"/>
</dbReference>
<reference evidence="9" key="1">
    <citation type="submission" date="2020-10" db="EMBL/GenBank/DDBJ databases">
        <authorList>
            <person name="Gilroy R."/>
        </authorList>
    </citation>
    <scope>NUCLEOTIDE SEQUENCE</scope>
    <source>
        <strain evidence="9">ChiGjej3B3-5194</strain>
    </source>
</reference>
<dbReference type="AlphaFoldDB" id="A0A9D1FFR3"/>
<comment type="catalytic activity">
    <reaction evidence="7 8">
        <text>D-glyceraldehyde 3-phosphate = dihydroxyacetone phosphate</text>
        <dbReference type="Rhea" id="RHEA:18585"/>
        <dbReference type="ChEBI" id="CHEBI:57642"/>
        <dbReference type="ChEBI" id="CHEBI:59776"/>
        <dbReference type="EC" id="5.3.1.1"/>
    </reaction>
</comment>
<dbReference type="PANTHER" id="PTHR21139">
    <property type="entry name" value="TRIOSEPHOSPHATE ISOMERASE"/>
    <property type="match status" value="1"/>
</dbReference>
<dbReference type="GO" id="GO:0005829">
    <property type="term" value="C:cytosol"/>
    <property type="evidence" value="ECO:0007669"/>
    <property type="project" value="TreeGrafter"/>
</dbReference>
<keyword evidence="3 7" id="KW-0312">Gluconeogenesis</keyword>
<feature type="active site" description="Proton acceptor" evidence="7">
    <location>
        <position position="154"/>
    </location>
</feature>
<evidence type="ECO:0000256" key="5">
    <source>
        <dbReference type="ARBA" id="ARBA00023152"/>
    </source>
</evidence>
<protein>
    <recommendedName>
        <fullName evidence="7 8">Triosephosphate isomerase</fullName>
        <shortName evidence="7">TIM</shortName>
        <shortName evidence="7">TPI</shortName>
        <ecNumber evidence="7 8">5.3.1.1</ecNumber>
    </recommendedName>
    <alternativeName>
        <fullName evidence="7">Triose-phosphate isomerase</fullName>
    </alternativeName>
</protein>
<evidence type="ECO:0000256" key="4">
    <source>
        <dbReference type="ARBA" id="ARBA00022490"/>
    </source>
</evidence>
<evidence type="ECO:0000256" key="1">
    <source>
        <dbReference type="ARBA" id="ARBA00000148"/>
    </source>
</evidence>
<comment type="function">
    <text evidence="7">Involved in the gluconeogenesis. Catalyzes stereospecifically the conversion of dihydroxyacetone phosphate (DHAP) to D-glyceraldehyde-3-phosphate (G3P).</text>
</comment>
<name>A0A9D1FFR3_9PROT</name>
<gene>
    <name evidence="7" type="primary">tpiA</name>
    <name evidence="9" type="ORF">IAD02_02075</name>
</gene>
<dbReference type="InterPro" id="IPR013785">
    <property type="entry name" value="Aldolase_TIM"/>
</dbReference>
<dbReference type="PANTHER" id="PTHR21139:SF42">
    <property type="entry name" value="TRIOSEPHOSPHATE ISOMERASE"/>
    <property type="match status" value="1"/>
</dbReference>
<dbReference type="EMBL" id="DVJI01000009">
    <property type="protein sequence ID" value="HIS70756.1"/>
    <property type="molecule type" value="Genomic_DNA"/>
</dbReference>
<comment type="catalytic activity">
    <reaction evidence="1">
        <text>L-erythrulose 1-phosphate = D-erythrulose 4-phosphate</text>
        <dbReference type="Rhea" id="RHEA:49588"/>
        <dbReference type="ChEBI" id="CHEBI:58002"/>
        <dbReference type="ChEBI" id="CHEBI:90796"/>
        <dbReference type="EC" id="5.3.1.33"/>
    </reaction>
</comment>
<dbReference type="InterPro" id="IPR022896">
    <property type="entry name" value="TrioseP_Isoase_bac/euk"/>
</dbReference>
<dbReference type="Pfam" id="PF00121">
    <property type="entry name" value="TIM"/>
    <property type="match status" value="1"/>
</dbReference>
<dbReference type="Proteomes" id="UP000886742">
    <property type="component" value="Unassembled WGS sequence"/>
</dbReference>
<evidence type="ECO:0000256" key="6">
    <source>
        <dbReference type="ARBA" id="ARBA00023235"/>
    </source>
</evidence>
<comment type="similarity">
    <text evidence="2 7 8">Belongs to the triosephosphate isomerase family.</text>
</comment>
<keyword evidence="5 7" id="KW-0324">Glycolysis</keyword>
<dbReference type="NCBIfam" id="TIGR00419">
    <property type="entry name" value="tim"/>
    <property type="match status" value="1"/>
</dbReference>
<dbReference type="InterPro" id="IPR000652">
    <property type="entry name" value="Triosephosphate_isomerase"/>
</dbReference>
<feature type="binding site" evidence="7">
    <location>
        <position position="160"/>
    </location>
    <ligand>
        <name>substrate</name>
    </ligand>
</feature>
<proteinExistence type="inferred from homology"/>
<comment type="pathway">
    <text evidence="7 8">Carbohydrate biosynthesis; gluconeogenesis.</text>
</comment>
<evidence type="ECO:0000256" key="3">
    <source>
        <dbReference type="ARBA" id="ARBA00022432"/>
    </source>
</evidence>
<comment type="pathway">
    <text evidence="7 8">Carbohydrate degradation; glycolysis; D-glyceraldehyde 3-phosphate from glycerone phosphate: step 1/1.</text>
</comment>
<accession>A0A9D1FFR3</accession>
<comment type="subcellular location">
    <subcellularLocation>
        <location evidence="7 8">Cytoplasm</location>
    </subcellularLocation>
</comment>
<organism evidence="9 10">
    <name type="scientific">Candidatus Enterousia intestinigallinarum</name>
    <dbReference type="NCBI Taxonomy" id="2840790"/>
    <lineage>
        <taxon>Bacteria</taxon>
        <taxon>Pseudomonadati</taxon>
        <taxon>Pseudomonadota</taxon>
        <taxon>Alphaproteobacteria</taxon>
        <taxon>Candidatus Enterousia</taxon>
    </lineage>
</organism>
<dbReference type="Gene3D" id="3.20.20.70">
    <property type="entry name" value="Aldolase class I"/>
    <property type="match status" value="1"/>
</dbReference>
<evidence type="ECO:0000256" key="8">
    <source>
        <dbReference type="RuleBase" id="RU363013"/>
    </source>
</evidence>
<dbReference type="EC" id="5.3.1.1" evidence="7 8"/>
<dbReference type="GO" id="GO:0006094">
    <property type="term" value="P:gluconeogenesis"/>
    <property type="evidence" value="ECO:0007669"/>
    <property type="project" value="UniProtKB-UniRule"/>
</dbReference>
<keyword evidence="4 7" id="KW-0963">Cytoplasm</keyword>
<dbReference type="CDD" id="cd00311">
    <property type="entry name" value="TIM"/>
    <property type="match status" value="1"/>
</dbReference>
<dbReference type="GO" id="GO:0006096">
    <property type="term" value="P:glycolytic process"/>
    <property type="evidence" value="ECO:0007669"/>
    <property type="project" value="UniProtKB-UniRule"/>
</dbReference>
<evidence type="ECO:0000313" key="9">
    <source>
        <dbReference type="EMBL" id="HIS70756.1"/>
    </source>
</evidence>
<feature type="binding site" evidence="7">
    <location>
        <position position="196"/>
    </location>
    <ligand>
        <name>substrate</name>
    </ligand>
</feature>
<dbReference type="PROSITE" id="PS51440">
    <property type="entry name" value="TIM_2"/>
    <property type="match status" value="1"/>
</dbReference>
<reference evidence="9" key="2">
    <citation type="journal article" date="2021" name="PeerJ">
        <title>Extensive microbial diversity within the chicken gut microbiome revealed by metagenomics and culture.</title>
        <authorList>
            <person name="Gilroy R."/>
            <person name="Ravi A."/>
            <person name="Getino M."/>
            <person name="Pursley I."/>
            <person name="Horton D.L."/>
            <person name="Alikhan N.F."/>
            <person name="Baker D."/>
            <person name="Gharbi K."/>
            <person name="Hall N."/>
            <person name="Watson M."/>
            <person name="Adriaenssens E.M."/>
            <person name="Foster-Nyarko E."/>
            <person name="Jarju S."/>
            <person name="Secka A."/>
            <person name="Antonio M."/>
            <person name="Oren A."/>
            <person name="Chaudhuri R.R."/>
            <person name="La Ragione R."/>
            <person name="Hildebrand F."/>
            <person name="Pallen M.J."/>
        </authorList>
    </citation>
    <scope>NUCLEOTIDE SEQUENCE</scope>
    <source>
        <strain evidence="9">ChiGjej3B3-5194</strain>
    </source>
</reference>
<evidence type="ECO:0000313" key="10">
    <source>
        <dbReference type="Proteomes" id="UP000886742"/>
    </source>
</evidence>
<sequence length="234" mass="24413">MKVIAGNWKMNGSRTALREMVDALQSVKTENKVVLCVPYTMLCVDGGHVALGAQDVSAHDHGAYTGEVSATMIADTGAKYVIVGHSERRQYHGETNDTVRQKATAAIAAGLTPIICVGETMDEKQAGKTMDIIESGVRESVPSDVDADIIIAYEPRWAIGAGLTPTAAEIAEAHKLIADTLASMGLGGTPVLYGASVKAANAADIMSIPHVDGVLVGGASLKPDDFIPIITSVK</sequence>
<comment type="caution">
    <text evidence="9">The sequence shown here is derived from an EMBL/GenBank/DDBJ whole genome shotgun (WGS) entry which is preliminary data.</text>
</comment>